<accession>A0A2T4Z2V0</accession>
<dbReference type="Pfam" id="PF13449">
    <property type="entry name" value="Phytase-like"/>
    <property type="match status" value="1"/>
</dbReference>
<keyword evidence="4" id="KW-1185">Reference proteome</keyword>
<proteinExistence type="predicted"/>
<name>A0A2T4Z2V0_9HYPH</name>
<sequence>MRASLLLVAGLLAATPAFADAEFPATLAGHAILPADTFIAPPADAPADLQISGKFTGAARTDAVGTVMGLSAGRPTGLSVPFRGQPVQGHSGIRRMADGTYWVLTDNGFGNKRNSPDAMLFLSHYRFDFEKGTIERIATVFLSDPDKKVPFRIANEGTERRYLTGADFDPESFQIINGKIWIGEEFGPFLIRADMTGKIEAIFETQVDGQPVRSPDHPAVTTPNAPGGAVDFRVRRSKGFEGMAASPDGRFLYPLLEGALWDPATRGFEQVNGREYLRILEFDVQAGRYTGRHWKYVLDENGLSIGDFNMIDATTGLIIERDDNEGVPERACPAGQRAENCFHALPRIKRVWKIEMTDANAGNAVRKIGFIDLLKIRDPNNRSRVPLSGGHFQMPFFTIENVEVVDADHIVVGNDNNLPFSSSRDPNKADGNEMVLLRVPEFLRAR</sequence>
<dbReference type="RefSeq" id="WP_108177937.1">
    <property type="nucleotide sequence ID" value="NZ_PZZL01000005.1"/>
</dbReference>
<dbReference type="PANTHER" id="PTHR37957">
    <property type="entry name" value="BLR7070 PROTEIN"/>
    <property type="match status" value="1"/>
</dbReference>
<evidence type="ECO:0000313" key="4">
    <source>
        <dbReference type="Proteomes" id="UP000241808"/>
    </source>
</evidence>
<dbReference type="InterPro" id="IPR027372">
    <property type="entry name" value="Phytase-like_dom"/>
</dbReference>
<dbReference type="OrthoDB" id="9795869at2"/>
<evidence type="ECO:0000256" key="1">
    <source>
        <dbReference type="SAM" id="SignalP"/>
    </source>
</evidence>
<dbReference type="AlphaFoldDB" id="A0A2T4Z2V0"/>
<feature type="signal peptide" evidence="1">
    <location>
        <begin position="1"/>
        <end position="19"/>
    </location>
</feature>
<dbReference type="EMBL" id="PZZL01000005">
    <property type="protein sequence ID" value="PTM55094.1"/>
    <property type="molecule type" value="Genomic_DNA"/>
</dbReference>
<dbReference type="PANTHER" id="PTHR37957:SF1">
    <property type="entry name" value="PHYTASE-LIKE DOMAIN-CONTAINING PROTEIN"/>
    <property type="match status" value="1"/>
</dbReference>
<protein>
    <recommendedName>
        <fullName evidence="2">Phytase-like domain-containing protein</fullName>
    </recommendedName>
</protein>
<feature type="chain" id="PRO_5015728810" description="Phytase-like domain-containing protein" evidence="1">
    <location>
        <begin position="20"/>
        <end position="446"/>
    </location>
</feature>
<dbReference type="SUPFAM" id="SSF63829">
    <property type="entry name" value="Calcium-dependent phosphotriesterase"/>
    <property type="match status" value="1"/>
</dbReference>
<dbReference type="Proteomes" id="UP000241808">
    <property type="component" value="Unassembled WGS sequence"/>
</dbReference>
<comment type="caution">
    <text evidence="3">The sequence shown here is derived from an EMBL/GenBank/DDBJ whole genome shotgun (WGS) entry which is preliminary data.</text>
</comment>
<gene>
    <name evidence="3" type="ORF">C8P69_105246</name>
</gene>
<organism evidence="3 4">
    <name type="scientific">Phreatobacter oligotrophus</name>
    <dbReference type="NCBI Taxonomy" id="1122261"/>
    <lineage>
        <taxon>Bacteria</taxon>
        <taxon>Pseudomonadati</taxon>
        <taxon>Pseudomonadota</taxon>
        <taxon>Alphaproteobacteria</taxon>
        <taxon>Hyphomicrobiales</taxon>
        <taxon>Phreatobacteraceae</taxon>
        <taxon>Phreatobacter</taxon>
    </lineage>
</organism>
<reference evidence="3 4" key="1">
    <citation type="submission" date="2018-04" db="EMBL/GenBank/DDBJ databases">
        <title>Genomic Encyclopedia of Archaeal and Bacterial Type Strains, Phase II (KMG-II): from individual species to whole genera.</title>
        <authorList>
            <person name="Goeker M."/>
        </authorList>
    </citation>
    <scope>NUCLEOTIDE SEQUENCE [LARGE SCALE GENOMIC DNA]</scope>
    <source>
        <strain evidence="3 4">DSM 25521</strain>
    </source>
</reference>
<evidence type="ECO:0000259" key="2">
    <source>
        <dbReference type="Pfam" id="PF13449"/>
    </source>
</evidence>
<keyword evidence="1" id="KW-0732">Signal</keyword>
<evidence type="ECO:0000313" key="3">
    <source>
        <dbReference type="EMBL" id="PTM55094.1"/>
    </source>
</evidence>
<feature type="domain" description="Phytase-like" evidence="2">
    <location>
        <begin position="85"/>
        <end position="417"/>
    </location>
</feature>